<dbReference type="PANTHER" id="PTHR43056:SF5">
    <property type="entry name" value="PEPTIDASE S9 PROLYL OLIGOPEPTIDASE CATALYTIC DOMAIN-CONTAINING PROTEIN"/>
    <property type="match status" value="1"/>
</dbReference>
<keyword evidence="3" id="KW-0378">Hydrolase</keyword>
<dbReference type="GO" id="GO:0008236">
    <property type="term" value="F:serine-type peptidase activity"/>
    <property type="evidence" value="ECO:0007669"/>
    <property type="project" value="InterPro"/>
</dbReference>
<gene>
    <name evidence="3" type="ORF">EDD33_0387</name>
</gene>
<dbReference type="EMBL" id="RKHO01000001">
    <property type="protein sequence ID" value="ROR89561.1"/>
    <property type="molecule type" value="Genomic_DNA"/>
</dbReference>
<dbReference type="GO" id="GO:0004177">
    <property type="term" value="F:aminopeptidase activity"/>
    <property type="evidence" value="ECO:0007669"/>
    <property type="project" value="UniProtKB-KW"/>
</dbReference>
<comment type="caution">
    <text evidence="3">The sequence shown here is derived from an EMBL/GenBank/DDBJ whole genome shotgun (WGS) entry which is preliminary data.</text>
</comment>
<dbReference type="InterPro" id="IPR001375">
    <property type="entry name" value="Peptidase_S9_cat"/>
</dbReference>
<dbReference type="GO" id="GO:0006508">
    <property type="term" value="P:proteolysis"/>
    <property type="evidence" value="ECO:0007669"/>
    <property type="project" value="InterPro"/>
</dbReference>
<protein>
    <submittedName>
        <fullName evidence="3">Dipeptidyl aminopeptidase/acylaminoacyl peptidase</fullName>
    </submittedName>
</protein>
<dbReference type="RefSeq" id="WP_123388889.1">
    <property type="nucleotide sequence ID" value="NZ_RKHO01000001.1"/>
</dbReference>
<name>A0A3N2CPW8_9ACTN</name>
<dbReference type="InterPro" id="IPR050585">
    <property type="entry name" value="Xaa-Pro_dipeptidyl-ppase/CocE"/>
</dbReference>
<dbReference type="SUPFAM" id="SSF53474">
    <property type="entry name" value="alpha/beta-Hydrolases"/>
    <property type="match status" value="1"/>
</dbReference>
<feature type="compositionally biased region" description="Basic and acidic residues" evidence="1">
    <location>
        <begin position="177"/>
        <end position="189"/>
    </location>
</feature>
<dbReference type="Proteomes" id="UP000281738">
    <property type="component" value="Unassembled WGS sequence"/>
</dbReference>
<dbReference type="OrthoDB" id="128799at2"/>
<evidence type="ECO:0000313" key="4">
    <source>
        <dbReference type="Proteomes" id="UP000281738"/>
    </source>
</evidence>
<keyword evidence="3" id="KW-0645">Protease</keyword>
<sequence>MTTDVLPHGSWPSPVSARDLVAGGGVAAEPRADGDDVYWLATTTDGGSRVVLHRRDAAGTVGEVSPDWMSVRSRVHEYGGGAYAVARGVVVAVDFTTQRLWRLDGTPRPLSGETTGAAVRWGAPLVDLDRGIVLVVREDHRDRDAEPLNELVRLPLEPEGEPGFGDVVVAGRRRSLPRPDADDAGDPARPDFVSDPVLSPDGRRLAWVQWSHPAMPWDAASVLVAELDGAGAPGLARLVAGGEDGTAVEPVWVDDDRLAFLTESEGFAVPHLVDVTDPGGDAQPLAPTGTEWGLPAWMLRTRTLALLPDGRLVGVRHVDGTARLSVVDPSATDPVPVDLDLPLVSASGLATHAGGLVVDAGLPDVGWAAVTVAVDGDAASLEVVAVRGTVPDAAYLARAEAISWTGSGGDVAHGFLHRPTHPDVRGPEDELPPLVVVAHGGPTSATTTVPRAAYTFFTSRGIAVLDVDYAGSTGYGRAYRERLRGQWGVADVEDVVAGARHLADTGVVDGRRLGVRGGSAGGYVVLAALAFHDAFSAGVSLFGVSDPSLLAQETHKFESRYLDGLIGPWPAARATYEERSPLHHVDGIDAPLLLLQGLEDKVVPPSQARAMARGLREKHLPVALVEFAGEGHGFRNPDAIVRAAELELSFLAQLWGYEPAEELPVLEIENLPQPDRD</sequence>
<dbReference type="InterPro" id="IPR029058">
    <property type="entry name" value="AB_hydrolase_fold"/>
</dbReference>
<dbReference type="Gene3D" id="2.120.10.30">
    <property type="entry name" value="TolB, C-terminal domain"/>
    <property type="match status" value="1"/>
</dbReference>
<dbReference type="InterPro" id="IPR011042">
    <property type="entry name" value="6-blade_b-propeller_TolB-like"/>
</dbReference>
<feature type="domain" description="Peptidase S9 prolyl oligopeptidase catalytic" evidence="2">
    <location>
        <begin position="455"/>
        <end position="654"/>
    </location>
</feature>
<keyword evidence="4" id="KW-1185">Reference proteome</keyword>
<accession>A0A3N2CPW8</accession>
<proteinExistence type="predicted"/>
<keyword evidence="3" id="KW-0031">Aminopeptidase</keyword>
<reference evidence="3 4" key="1">
    <citation type="submission" date="2018-11" db="EMBL/GenBank/DDBJ databases">
        <title>Sequencing the genomes of 1000 actinobacteria strains.</title>
        <authorList>
            <person name="Klenk H.-P."/>
        </authorList>
    </citation>
    <scope>NUCLEOTIDE SEQUENCE [LARGE SCALE GENOMIC DNA]</scope>
    <source>
        <strain evidence="3 4">DSM 12652</strain>
    </source>
</reference>
<dbReference type="AlphaFoldDB" id="A0A3N2CPW8"/>
<dbReference type="SUPFAM" id="SSF69322">
    <property type="entry name" value="Tricorn protease domain 2"/>
    <property type="match status" value="1"/>
</dbReference>
<dbReference type="Pfam" id="PF00326">
    <property type="entry name" value="Peptidase_S9"/>
    <property type="match status" value="1"/>
</dbReference>
<dbReference type="Gene3D" id="3.40.50.1820">
    <property type="entry name" value="alpha/beta hydrolase"/>
    <property type="match status" value="1"/>
</dbReference>
<evidence type="ECO:0000259" key="2">
    <source>
        <dbReference type="Pfam" id="PF00326"/>
    </source>
</evidence>
<evidence type="ECO:0000256" key="1">
    <source>
        <dbReference type="SAM" id="MobiDB-lite"/>
    </source>
</evidence>
<evidence type="ECO:0000313" key="3">
    <source>
        <dbReference type="EMBL" id="ROR89561.1"/>
    </source>
</evidence>
<dbReference type="PANTHER" id="PTHR43056">
    <property type="entry name" value="PEPTIDASE S9 PROLYL OLIGOPEPTIDASE"/>
    <property type="match status" value="1"/>
</dbReference>
<organism evidence="3 4">
    <name type="scientific">Nocardioides aurantiacus</name>
    <dbReference type="NCBI Taxonomy" id="86796"/>
    <lineage>
        <taxon>Bacteria</taxon>
        <taxon>Bacillati</taxon>
        <taxon>Actinomycetota</taxon>
        <taxon>Actinomycetes</taxon>
        <taxon>Propionibacteriales</taxon>
        <taxon>Nocardioidaceae</taxon>
        <taxon>Nocardioides</taxon>
    </lineage>
</organism>
<feature type="region of interest" description="Disordered" evidence="1">
    <location>
        <begin position="175"/>
        <end position="196"/>
    </location>
</feature>